<dbReference type="PANTHER" id="PTHR47577">
    <property type="entry name" value="THAP DOMAIN-CONTAINING PROTEIN 6"/>
    <property type="match status" value="1"/>
</dbReference>
<dbReference type="InterPro" id="IPR048365">
    <property type="entry name" value="TNP-like_RNaseH_N"/>
</dbReference>
<feature type="domain" description="Transposable element P transposase-like RNase H" evidence="1">
    <location>
        <begin position="16"/>
        <end position="132"/>
    </location>
</feature>
<evidence type="ECO:0000259" key="1">
    <source>
        <dbReference type="Pfam" id="PF21787"/>
    </source>
</evidence>
<comment type="caution">
    <text evidence="3">The sequence shown here is derived from an EMBL/GenBank/DDBJ whole genome shotgun (WGS) entry which is preliminary data.</text>
</comment>
<feature type="domain" description="Transposable element P transposase-like GTP-binding insertion" evidence="2">
    <location>
        <begin position="162"/>
        <end position="259"/>
    </location>
</feature>
<feature type="non-terminal residue" evidence="3">
    <location>
        <position position="1"/>
    </location>
</feature>
<reference evidence="3 4" key="1">
    <citation type="submission" date="2019-08" db="EMBL/GenBank/DDBJ databases">
        <title>Whole genome of Aphis craccivora.</title>
        <authorList>
            <person name="Voronova N.V."/>
            <person name="Shulinski R.S."/>
            <person name="Bandarenka Y.V."/>
            <person name="Zhorov D.G."/>
            <person name="Warner D."/>
        </authorList>
    </citation>
    <scope>NUCLEOTIDE SEQUENCE [LARGE SCALE GENOMIC DNA]</scope>
    <source>
        <strain evidence="3">180601</strain>
        <tissue evidence="3">Whole Body</tissue>
    </source>
</reference>
<name>A0A6G0WKG3_APHCR</name>
<protein>
    <submittedName>
        <fullName evidence="3">THAP domain-containing protein 9</fullName>
    </submittedName>
</protein>
<evidence type="ECO:0000313" key="3">
    <source>
        <dbReference type="EMBL" id="KAF0727731.1"/>
    </source>
</evidence>
<organism evidence="3 4">
    <name type="scientific">Aphis craccivora</name>
    <name type="common">Cowpea aphid</name>
    <dbReference type="NCBI Taxonomy" id="307492"/>
    <lineage>
        <taxon>Eukaryota</taxon>
        <taxon>Metazoa</taxon>
        <taxon>Ecdysozoa</taxon>
        <taxon>Arthropoda</taxon>
        <taxon>Hexapoda</taxon>
        <taxon>Insecta</taxon>
        <taxon>Pterygota</taxon>
        <taxon>Neoptera</taxon>
        <taxon>Paraneoptera</taxon>
        <taxon>Hemiptera</taxon>
        <taxon>Sternorrhyncha</taxon>
        <taxon>Aphidomorpha</taxon>
        <taxon>Aphidoidea</taxon>
        <taxon>Aphididae</taxon>
        <taxon>Aphidini</taxon>
        <taxon>Aphis</taxon>
        <taxon>Aphis</taxon>
    </lineage>
</organism>
<dbReference type="InterPro" id="IPR048366">
    <property type="entry name" value="TNP-like_GBD"/>
</dbReference>
<keyword evidence="4" id="KW-1185">Reference proteome</keyword>
<dbReference type="Proteomes" id="UP000478052">
    <property type="component" value="Unassembled WGS sequence"/>
</dbReference>
<dbReference type="Pfam" id="PF21787">
    <property type="entry name" value="TNP-like_RNaseH_N"/>
    <property type="match status" value="1"/>
</dbReference>
<dbReference type="Pfam" id="PF21788">
    <property type="entry name" value="TNP-like_GBD"/>
    <property type="match status" value="1"/>
</dbReference>
<dbReference type="EMBL" id="VUJU01008644">
    <property type="protein sequence ID" value="KAF0727731.1"/>
    <property type="molecule type" value="Genomic_DNA"/>
</dbReference>
<dbReference type="AlphaFoldDB" id="A0A6G0WKG3"/>
<evidence type="ECO:0000313" key="4">
    <source>
        <dbReference type="Proteomes" id="UP000478052"/>
    </source>
</evidence>
<dbReference type="PANTHER" id="PTHR47577:SF2">
    <property type="entry name" value="THAP DOMAIN CONTAINING 9"/>
    <property type="match status" value="1"/>
</dbReference>
<sequence>LPHPSSITHWTSSVDAEPGFLEEVFEYLKNISPSDRDCNLNFDAMSIRKKIIYDSNKSQETPASEALIFMLVSLNGKWKWPIGYFFQSKSTATIQAGLVTTAITMAHAVGIKVWGVSCDDTAFNLSTMTHLGCKLFGSYDEIKESFYIPGIEWKIHYIPDACHNLKLARNALATYTIFKNENGVINWNFIEELHKTQQKMGLNFANKISASHIDWRKNIMKVKLVAETLSSSTADALEVLNCLNIPKFKNVEETIKFTKGSKFTTNRILEKPYEKKVDSSECEENFDDDNLTELDLDDGCFDVLKDNVLNYICGFIVKKIFKKIDCTTFAESLLEDQTLHSYCHKNSFSVFADLKTRCGLVKSSVDVMKIATFVEFTLIELTNNLTNLSCEDDSFLENHILNLVTLICKLYLKIRLHYAAKLKTAITLYSINPTSPVLFCPPTKWRLSTLSASPIAISLWPGLTTAADSWKRRWTTLLSTDSNKRD</sequence>
<evidence type="ECO:0000259" key="2">
    <source>
        <dbReference type="Pfam" id="PF21788"/>
    </source>
</evidence>
<proteinExistence type="predicted"/>
<gene>
    <name evidence="3" type="ORF">FWK35_00024963</name>
</gene>
<accession>A0A6G0WKG3</accession>